<proteinExistence type="predicted"/>
<feature type="non-terminal residue" evidence="1">
    <location>
        <position position="1"/>
    </location>
</feature>
<sequence length="261" mass="29399">PETKDLIIHYENLKTGLLNDFRANLVVLATPLVPSKGSRELAEILEIDQDDYEFFKEKSHFNKAFSSKEGIFLAGFCQGPMDIPETVADASGVAAQVAVLLSSVKHTLIEEKVYEIPEKEVQIADEPRIGVLICHCGINIGKYIEISEVIDHIKSLPNVEFCEDNLYSCSSDSQEQIKEVIQEHNLNRFVVASCTPRTHEALFQETCQEAGLNKYLFEMANIRDQCSWVHMTEKDLATDKAKDLIEMAVAKSRLLKPQKEP</sequence>
<reference evidence="1" key="1">
    <citation type="journal article" date="2014" name="Front. Microbiol.">
        <title>High frequency of phylogenetically diverse reductive dehalogenase-homologous genes in deep subseafloor sedimentary metagenomes.</title>
        <authorList>
            <person name="Kawai M."/>
            <person name="Futagami T."/>
            <person name="Toyoda A."/>
            <person name="Takaki Y."/>
            <person name="Nishi S."/>
            <person name="Hori S."/>
            <person name="Arai W."/>
            <person name="Tsubouchi T."/>
            <person name="Morono Y."/>
            <person name="Uchiyama I."/>
            <person name="Ito T."/>
            <person name="Fujiyama A."/>
            <person name="Inagaki F."/>
            <person name="Takami H."/>
        </authorList>
    </citation>
    <scope>NUCLEOTIDE SEQUENCE</scope>
    <source>
        <strain evidence="1">Expedition CK06-06</strain>
    </source>
</reference>
<organism evidence="1">
    <name type="scientific">marine sediment metagenome</name>
    <dbReference type="NCBI Taxonomy" id="412755"/>
    <lineage>
        <taxon>unclassified sequences</taxon>
        <taxon>metagenomes</taxon>
        <taxon>ecological metagenomes</taxon>
    </lineage>
</organism>
<evidence type="ECO:0000313" key="1">
    <source>
        <dbReference type="EMBL" id="GAH66285.1"/>
    </source>
</evidence>
<gene>
    <name evidence="1" type="ORF">S03H2_50556</name>
</gene>
<evidence type="ECO:0008006" key="2">
    <source>
        <dbReference type="Google" id="ProtNLM"/>
    </source>
</evidence>
<accession>X1IAH0</accession>
<dbReference type="EMBL" id="BARU01032021">
    <property type="protein sequence ID" value="GAH66285.1"/>
    <property type="molecule type" value="Genomic_DNA"/>
</dbReference>
<dbReference type="AlphaFoldDB" id="X1IAH0"/>
<name>X1IAH0_9ZZZZ</name>
<feature type="non-terminal residue" evidence="1">
    <location>
        <position position="261"/>
    </location>
</feature>
<comment type="caution">
    <text evidence="1">The sequence shown here is derived from an EMBL/GenBank/DDBJ whole genome shotgun (WGS) entry which is preliminary data.</text>
</comment>
<protein>
    <recommendedName>
        <fullName evidence="2">FAD/NAD(P)-binding domain-containing protein</fullName>
    </recommendedName>
</protein>